<dbReference type="CDD" id="cd18808">
    <property type="entry name" value="SF1_C_Upf1"/>
    <property type="match status" value="1"/>
</dbReference>
<dbReference type="InterPro" id="IPR047187">
    <property type="entry name" value="SF1_C_Upf1"/>
</dbReference>
<evidence type="ECO:0000256" key="1">
    <source>
        <dbReference type="ARBA" id="ARBA00022741"/>
    </source>
</evidence>
<evidence type="ECO:0000259" key="6">
    <source>
        <dbReference type="Pfam" id="PF13086"/>
    </source>
</evidence>
<proteinExistence type="predicted"/>
<dbReference type="PANTHER" id="PTHR10887">
    <property type="entry name" value="DNA2/NAM7 HELICASE FAMILY"/>
    <property type="match status" value="1"/>
</dbReference>
<dbReference type="InterPro" id="IPR045055">
    <property type="entry name" value="DNA2/NAM7-like"/>
</dbReference>
<evidence type="ECO:0000313" key="9">
    <source>
        <dbReference type="Proteomes" id="UP000023152"/>
    </source>
</evidence>
<dbReference type="GO" id="GO:0005524">
    <property type="term" value="F:ATP binding"/>
    <property type="evidence" value="ECO:0007669"/>
    <property type="project" value="UniProtKB-KW"/>
</dbReference>
<gene>
    <name evidence="8" type="ORF">RFI_30976</name>
</gene>
<organism evidence="8 9">
    <name type="scientific">Reticulomyxa filosa</name>
    <dbReference type="NCBI Taxonomy" id="46433"/>
    <lineage>
        <taxon>Eukaryota</taxon>
        <taxon>Sar</taxon>
        <taxon>Rhizaria</taxon>
        <taxon>Retaria</taxon>
        <taxon>Foraminifera</taxon>
        <taxon>Monothalamids</taxon>
        <taxon>Reticulomyxidae</taxon>
        <taxon>Reticulomyxa</taxon>
    </lineage>
</organism>
<dbReference type="AlphaFoldDB" id="X6LYL3"/>
<feature type="domain" description="DNA2/NAM7 helicase helicase" evidence="6">
    <location>
        <begin position="213"/>
        <end position="245"/>
    </location>
</feature>
<evidence type="ECO:0000256" key="5">
    <source>
        <dbReference type="SAM" id="MobiDB-lite"/>
    </source>
</evidence>
<feature type="region of interest" description="Disordered" evidence="5">
    <location>
        <begin position="529"/>
        <end position="716"/>
    </location>
</feature>
<dbReference type="FunFam" id="3.40.50.300:FF:000326">
    <property type="entry name" value="P-loop containing nucleoside triphosphate hydrolase"/>
    <property type="match status" value="1"/>
</dbReference>
<evidence type="ECO:0000256" key="2">
    <source>
        <dbReference type="ARBA" id="ARBA00022801"/>
    </source>
</evidence>
<protein>
    <submittedName>
        <fullName evidence="8">Regulator of nonsense transcripts</fullName>
    </submittedName>
</protein>
<dbReference type="GO" id="GO:0004386">
    <property type="term" value="F:helicase activity"/>
    <property type="evidence" value="ECO:0007669"/>
    <property type="project" value="UniProtKB-KW"/>
</dbReference>
<keyword evidence="2" id="KW-0378">Hydrolase</keyword>
<keyword evidence="4" id="KW-0067">ATP-binding</keyword>
<feature type="compositionally biased region" description="Polar residues" evidence="5">
    <location>
        <begin position="634"/>
        <end position="643"/>
    </location>
</feature>
<dbReference type="OrthoDB" id="6513042at2759"/>
<accession>X6LYL3</accession>
<dbReference type="Pfam" id="PF13087">
    <property type="entry name" value="AAA_12"/>
    <property type="match status" value="1"/>
</dbReference>
<feature type="compositionally biased region" description="Low complexity" evidence="5">
    <location>
        <begin position="596"/>
        <end position="633"/>
    </location>
</feature>
<keyword evidence="9" id="KW-1185">Reference proteome</keyword>
<keyword evidence="1" id="KW-0547">Nucleotide-binding</keyword>
<name>X6LYL3_RETFI</name>
<keyword evidence="3" id="KW-0347">Helicase</keyword>
<dbReference type="PANTHER" id="PTHR10887:SF495">
    <property type="entry name" value="HELICASE SENATAXIN ISOFORM X1-RELATED"/>
    <property type="match status" value="1"/>
</dbReference>
<dbReference type="GO" id="GO:0005694">
    <property type="term" value="C:chromosome"/>
    <property type="evidence" value="ECO:0007669"/>
    <property type="project" value="UniProtKB-ARBA"/>
</dbReference>
<feature type="compositionally biased region" description="Basic and acidic residues" evidence="5">
    <location>
        <begin position="661"/>
        <end position="690"/>
    </location>
</feature>
<evidence type="ECO:0000259" key="7">
    <source>
        <dbReference type="Pfam" id="PF13087"/>
    </source>
</evidence>
<comment type="caution">
    <text evidence="8">The sequence shown here is derived from an EMBL/GenBank/DDBJ whole genome shotgun (WGS) entry which is preliminary data.</text>
</comment>
<dbReference type="SUPFAM" id="SSF52540">
    <property type="entry name" value="P-loop containing nucleoside triphosphate hydrolases"/>
    <property type="match status" value="1"/>
</dbReference>
<evidence type="ECO:0000256" key="4">
    <source>
        <dbReference type="ARBA" id="ARBA00022840"/>
    </source>
</evidence>
<reference evidence="8 9" key="1">
    <citation type="journal article" date="2013" name="Curr. Biol.">
        <title>The Genome of the Foraminiferan Reticulomyxa filosa.</title>
        <authorList>
            <person name="Glockner G."/>
            <person name="Hulsmann N."/>
            <person name="Schleicher M."/>
            <person name="Noegel A.A."/>
            <person name="Eichinger L."/>
            <person name="Gallinger C."/>
            <person name="Pawlowski J."/>
            <person name="Sierra R."/>
            <person name="Euteneuer U."/>
            <person name="Pillet L."/>
            <person name="Moustafa A."/>
            <person name="Platzer M."/>
            <person name="Groth M."/>
            <person name="Szafranski K."/>
            <person name="Schliwa M."/>
        </authorList>
    </citation>
    <scope>NUCLEOTIDE SEQUENCE [LARGE SCALE GENOMIC DNA]</scope>
</reference>
<feature type="compositionally biased region" description="Basic and acidic residues" evidence="5">
    <location>
        <begin position="551"/>
        <end position="567"/>
    </location>
</feature>
<dbReference type="Proteomes" id="UP000023152">
    <property type="component" value="Unassembled WGS sequence"/>
</dbReference>
<evidence type="ECO:0000256" key="3">
    <source>
        <dbReference type="ARBA" id="ARBA00022806"/>
    </source>
</evidence>
<feature type="compositionally biased region" description="Basic residues" evidence="5">
    <location>
        <begin position="534"/>
        <end position="543"/>
    </location>
</feature>
<dbReference type="InterPro" id="IPR041677">
    <property type="entry name" value="DNA2/NAM7_AAA_11"/>
</dbReference>
<feature type="domain" description="DNA2/NAM7 helicase-like C-terminal" evidence="7">
    <location>
        <begin position="275"/>
        <end position="474"/>
    </location>
</feature>
<dbReference type="InterPro" id="IPR041679">
    <property type="entry name" value="DNA2/NAM7-like_C"/>
</dbReference>
<dbReference type="Gene3D" id="3.40.50.300">
    <property type="entry name" value="P-loop containing nucleotide triphosphate hydrolases"/>
    <property type="match status" value="2"/>
</dbReference>
<sequence>MSIQSLQKHVPCLNILSLLLNLERGGGGIGRAEKFRDEVMLSISLESRVKAYIDRRYDSTTNQPIAENEANLKNRIALVEQDKRGTEAKLAEVIKTHLYQFGQTDFESFKTHPDLSCVIESTTLLNSHRLELQRLNWLFTCEPNVARDKLSASILLEAEIVFVTLNSAAGRELRTLYEEIGMQRANRNRTGYAPNMEPSFGNPGIPGNEQWKLFDHCVIDEAAQCTEPDVLIPLVYDIDSVVLVGNLFSCFLPFFLILLTREESNKVCKLYGDKISLFERLMCSGYPVHLLDTQYRMHPEISFFPNAHFYNNQLKNGENVSGPTYYKAFHTKSKDFKPFLFFDIHTSTESRSGTSLYNNIEAQFVLTHLEKFRKDFPSDFSTCSIGIITPYKQQQKQIQTLIQKSNLEGGKNIEIQTVDFYQGREKDIIVFSCVRAAKFLFVLLENGIGFLSDIRRLNVAITRAKFSLWIVGNSAALETNSDWKALIDDAIKRECYRNVWIDDSNDKKKKSHLAITLNNFADATKSLADNNKPQHYRHHRHVGKYPNSKNRINDYQHRNRRTYENRSHTNYNPADDRHKYYNNSYDKSSSNKHSKSNNNSYDKSNNSSYDKSNNSSYDKSNSRSYNKSKNCSYDKSNNCSYGKSNGYDYSKPNSYGYDKPSSCDRDKSNDHDYDKSDNHGYEKSNNHGYDKSNSYSYDKTNNNIHDKTNNNTYDKSNYGSYDKSSGNSYDNPICSSYDYSNCTDYDKSNSLAFDD</sequence>
<dbReference type="Pfam" id="PF13086">
    <property type="entry name" value="AAA_11"/>
    <property type="match status" value="1"/>
</dbReference>
<dbReference type="GO" id="GO:0016787">
    <property type="term" value="F:hydrolase activity"/>
    <property type="evidence" value="ECO:0007669"/>
    <property type="project" value="UniProtKB-KW"/>
</dbReference>
<evidence type="ECO:0000313" key="8">
    <source>
        <dbReference type="EMBL" id="ETO06421.1"/>
    </source>
</evidence>
<dbReference type="EMBL" id="ASPP01027154">
    <property type="protein sequence ID" value="ETO06421.1"/>
    <property type="molecule type" value="Genomic_DNA"/>
</dbReference>
<dbReference type="InterPro" id="IPR027417">
    <property type="entry name" value="P-loop_NTPase"/>
</dbReference>